<dbReference type="Pfam" id="PF00211">
    <property type="entry name" value="Guanylate_cyc"/>
    <property type="match status" value="1"/>
</dbReference>
<feature type="transmembrane region" description="Helical" evidence="7">
    <location>
        <begin position="373"/>
        <end position="394"/>
    </location>
</feature>
<proteinExistence type="inferred from homology"/>
<evidence type="ECO:0000313" key="10">
    <source>
        <dbReference type="Proteomes" id="UP000242288"/>
    </source>
</evidence>
<feature type="transmembrane region" description="Helical" evidence="7">
    <location>
        <begin position="347"/>
        <end position="367"/>
    </location>
</feature>
<evidence type="ECO:0000256" key="4">
    <source>
        <dbReference type="ARBA" id="ARBA00022692"/>
    </source>
</evidence>
<dbReference type="InterPro" id="IPR007890">
    <property type="entry name" value="CHASE2"/>
</dbReference>
<dbReference type="PANTHER" id="PTHR43081:SF1">
    <property type="entry name" value="ADENYLATE CYCLASE, TERMINAL-DIFFERENTIATION SPECIFIC"/>
    <property type="match status" value="1"/>
</dbReference>
<dbReference type="GO" id="GO:0035556">
    <property type="term" value="P:intracellular signal transduction"/>
    <property type="evidence" value="ECO:0007669"/>
    <property type="project" value="InterPro"/>
</dbReference>
<comment type="subcellular location">
    <subcellularLocation>
        <location evidence="1">Cell envelope</location>
    </subcellularLocation>
</comment>
<dbReference type="PROSITE" id="PS50125">
    <property type="entry name" value="GUANYLATE_CYCLASE_2"/>
    <property type="match status" value="1"/>
</dbReference>
<evidence type="ECO:0000256" key="6">
    <source>
        <dbReference type="ARBA" id="ARBA00023136"/>
    </source>
</evidence>
<dbReference type="SMART" id="SM00044">
    <property type="entry name" value="CYCc"/>
    <property type="match status" value="1"/>
</dbReference>
<protein>
    <recommendedName>
        <fullName evidence="8">Guanylate cyclase domain-containing protein</fullName>
    </recommendedName>
</protein>
<dbReference type="AlphaFoldDB" id="A0A2J6WQ52"/>
<evidence type="ECO:0000259" key="8">
    <source>
        <dbReference type="PROSITE" id="PS50125"/>
    </source>
</evidence>
<comment type="similarity">
    <text evidence="2">Belongs to the adenylyl cyclase class-3 family.</text>
</comment>
<dbReference type="CDD" id="cd07302">
    <property type="entry name" value="CHD"/>
    <property type="match status" value="1"/>
</dbReference>
<sequence>MKSKLLIFLCIGFVSAFIVSFLYILKIDFLTSLDLKLKDVRFRLRRNLEPDKRVLIVAIDSKSIDRLGRWPWDRKIIAKLIENLKKAKVIALDIVFSEVSSPQSDRILSDAVNKNAIVGYYFRDDETYINPVSYENLRQSRIKIIKTEEDVKTLPVREFSYAELNIPSIKAQGGFFNIFSDNDGVYRQINLLALYNGELYPHLALKAVSQFKDAPIIVELAQYGIKSIKIGYETVPVNESGSLTLNYYGKAGTFKTLSAVDVMDGKVQIPEDSIIFIGATEIGIADIRSTPVDPVMPGVEISATAVSNILKKQYLIYNAWVTLIDILFITVPAILLSFIFTRVSRTFLSLSIFMAFSFLTYLVNLFIFKNYFLNLSLIYPFAALSLCYVLSEAYRNLIIEKKSRFLKKAFSSYVSPELVNIIMKNPYALKLGGEKRTITVLFSDIRGFTTLSEQLEPEKLVMFLNSYLDPMTKIVLKHRGMLDKYIGDAIMAIYNAPVELPQHAQQAVLSALEMIQELKALNEKFKKIGFPEIDIGIGINTGEAVIGNMGTDMRFDYTAIGDPVNLASRLEGLNKFYGTRIIISESTFNALKQKEKFITRELDLIRVKGKKEPVKIYEVVENTAFEPAIKDFEKALNLYRNCRFKEAMEIFSYIKEKFNDKASVVYEERCKHYLQNPPASDWDKVYTAREK</sequence>
<evidence type="ECO:0000313" key="9">
    <source>
        <dbReference type="EMBL" id="PMP72521.1"/>
    </source>
</evidence>
<feature type="transmembrane region" description="Helical" evidence="7">
    <location>
        <begin position="314"/>
        <end position="340"/>
    </location>
</feature>
<keyword evidence="6 7" id="KW-0472">Membrane</keyword>
<dbReference type="SUPFAM" id="SSF55073">
    <property type="entry name" value="Nucleotide cyclase"/>
    <property type="match status" value="1"/>
</dbReference>
<dbReference type="FunFam" id="3.30.70.1230:FF:000016">
    <property type="entry name" value="Adenylate/guanylate cyclase domain-containing protein"/>
    <property type="match status" value="1"/>
</dbReference>
<dbReference type="InterPro" id="IPR001054">
    <property type="entry name" value="A/G_cyclase"/>
</dbReference>
<dbReference type="Proteomes" id="UP000242288">
    <property type="component" value="Unassembled WGS sequence"/>
</dbReference>
<dbReference type="EMBL" id="PNIO01000007">
    <property type="protein sequence ID" value="PMP72521.1"/>
    <property type="molecule type" value="Genomic_DNA"/>
</dbReference>
<comment type="caution">
    <text evidence="9">The sequence shown here is derived from an EMBL/GenBank/DDBJ whole genome shotgun (WGS) entry which is preliminary data.</text>
</comment>
<dbReference type="Pfam" id="PF05226">
    <property type="entry name" value="CHASE2"/>
    <property type="match status" value="1"/>
</dbReference>
<keyword evidence="4 7" id="KW-0812">Transmembrane</keyword>
<dbReference type="SMART" id="SM01080">
    <property type="entry name" value="CHASE2"/>
    <property type="match status" value="1"/>
</dbReference>
<dbReference type="InterPro" id="IPR029787">
    <property type="entry name" value="Nucleotide_cyclase"/>
</dbReference>
<evidence type="ECO:0000256" key="3">
    <source>
        <dbReference type="ARBA" id="ARBA00022475"/>
    </source>
</evidence>
<dbReference type="Gene3D" id="3.30.70.1230">
    <property type="entry name" value="Nucleotide cyclase"/>
    <property type="match status" value="1"/>
</dbReference>
<evidence type="ECO:0000256" key="2">
    <source>
        <dbReference type="ARBA" id="ARBA00005381"/>
    </source>
</evidence>
<evidence type="ECO:0000256" key="1">
    <source>
        <dbReference type="ARBA" id="ARBA00004196"/>
    </source>
</evidence>
<name>A0A2J6WQ52_9BACT</name>
<feature type="domain" description="Guanylate cyclase" evidence="8">
    <location>
        <begin position="439"/>
        <end position="571"/>
    </location>
</feature>
<dbReference type="GO" id="GO:0006171">
    <property type="term" value="P:cAMP biosynthetic process"/>
    <property type="evidence" value="ECO:0007669"/>
    <property type="project" value="TreeGrafter"/>
</dbReference>
<evidence type="ECO:0000256" key="5">
    <source>
        <dbReference type="ARBA" id="ARBA00022989"/>
    </source>
</evidence>
<feature type="transmembrane region" description="Helical" evidence="7">
    <location>
        <begin position="5"/>
        <end position="25"/>
    </location>
</feature>
<reference evidence="9 10" key="1">
    <citation type="submission" date="2018-01" db="EMBL/GenBank/DDBJ databases">
        <title>Metagenomic assembled genomes from two thermal pools in the Uzon Caldera, Kamchatka, Russia.</title>
        <authorList>
            <person name="Wilkins L."/>
            <person name="Ettinger C."/>
        </authorList>
    </citation>
    <scope>NUCLEOTIDE SEQUENCE [LARGE SCALE GENOMIC DNA]</scope>
    <source>
        <strain evidence="9">ZAV-04</strain>
    </source>
</reference>
<dbReference type="GO" id="GO:0004016">
    <property type="term" value="F:adenylate cyclase activity"/>
    <property type="evidence" value="ECO:0007669"/>
    <property type="project" value="UniProtKB-ARBA"/>
</dbReference>
<organism evidence="9 10">
    <name type="scientific">Thermodesulfovibrio aggregans</name>
    <dbReference type="NCBI Taxonomy" id="86166"/>
    <lineage>
        <taxon>Bacteria</taxon>
        <taxon>Pseudomonadati</taxon>
        <taxon>Nitrospirota</taxon>
        <taxon>Thermodesulfovibrionia</taxon>
        <taxon>Thermodesulfovibrionales</taxon>
        <taxon>Thermodesulfovibrionaceae</taxon>
        <taxon>Thermodesulfovibrio</taxon>
    </lineage>
</organism>
<keyword evidence="3" id="KW-1003">Cell membrane</keyword>
<gene>
    <name evidence="9" type="ORF">C0186_00905</name>
</gene>
<dbReference type="InterPro" id="IPR050697">
    <property type="entry name" value="Adenylyl/Guanylyl_Cyclase_3/4"/>
</dbReference>
<dbReference type="PANTHER" id="PTHR43081">
    <property type="entry name" value="ADENYLATE CYCLASE, TERMINAL-DIFFERENTIATION SPECIFIC-RELATED"/>
    <property type="match status" value="1"/>
</dbReference>
<evidence type="ECO:0000256" key="7">
    <source>
        <dbReference type="SAM" id="Phobius"/>
    </source>
</evidence>
<dbReference type="GO" id="GO:0030313">
    <property type="term" value="C:cell envelope"/>
    <property type="evidence" value="ECO:0007669"/>
    <property type="project" value="UniProtKB-SubCell"/>
</dbReference>
<accession>A0A2J6WQ52</accession>
<keyword evidence="5 7" id="KW-1133">Transmembrane helix</keyword>